<proteinExistence type="predicted"/>
<feature type="region of interest" description="Disordered" evidence="1">
    <location>
        <begin position="320"/>
        <end position="425"/>
    </location>
</feature>
<feature type="compositionally biased region" description="Polar residues" evidence="1">
    <location>
        <begin position="185"/>
        <end position="198"/>
    </location>
</feature>
<accession>A0A9P1G5A9</accession>
<comment type="caution">
    <text evidence="2">The sequence shown here is derived from an EMBL/GenBank/DDBJ whole genome shotgun (WGS) entry which is preliminary data.</text>
</comment>
<dbReference type="EMBL" id="CAMXCT020002469">
    <property type="protein sequence ID" value="CAL1151735.1"/>
    <property type="molecule type" value="Genomic_DNA"/>
</dbReference>
<feature type="region of interest" description="Disordered" evidence="1">
    <location>
        <begin position="158"/>
        <end position="239"/>
    </location>
</feature>
<dbReference type="EMBL" id="CAMXCT030002469">
    <property type="protein sequence ID" value="CAL4785672.1"/>
    <property type="molecule type" value="Genomic_DNA"/>
</dbReference>
<feature type="region of interest" description="Disordered" evidence="1">
    <location>
        <begin position="253"/>
        <end position="276"/>
    </location>
</feature>
<reference evidence="2" key="1">
    <citation type="submission" date="2022-10" db="EMBL/GenBank/DDBJ databases">
        <authorList>
            <person name="Chen Y."/>
            <person name="Dougan E. K."/>
            <person name="Chan C."/>
            <person name="Rhodes N."/>
            <person name="Thang M."/>
        </authorList>
    </citation>
    <scope>NUCLEOTIDE SEQUENCE</scope>
</reference>
<organism evidence="2">
    <name type="scientific">Cladocopium goreaui</name>
    <dbReference type="NCBI Taxonomy" id="2562237"/>
    <lineage>
        <taxon>Eukaryota</taxon>
        <taxon>Sar</taxon>
        <taxon>Alveolata</taxon>
        <taxon>Dinophyceae</taxon>
        <taxon>Suessiales</taxon>
        <taxon>Symbiodiniaceae</taxon>
        <taxon>Cladocopium</taxon>
    </lineage>
</organism>
<feature type="compositionally biased region" description="Acidic residues" evidence="1">
    <location>
        <begin position="320"/>
        <end position="336"/>
    </location>
</feature>
<reference evidence="3" key="2">
    <citation type="submission" date="2024-04" db="EMBL/GenBank/DDBJ databases">
        <authorList>
            <person name="Chen Y."/>
            <person name="Shah S."/>
            <person name="Dougan E. K."/>
            <person name="Thang M."/>
            <person name="Chan C."/>
        </authorList>
    </citation>
    <scope>NUCLEOTIDE SEQUENCE [LARGE SCALE GENOMIC DNA]</scope>
</reference>
<evidence type="ECO:0000313" key="2">
    <source>
        <dbReference type="EMBL" id="CAI3998360.1"/>
    </source>
</evidence>
<evidence type="ECO:0000313" key="3">
    <source>
        <dbReference type="EMBL" id="CAL1151735.1"/>
    </source>
</evidence>
<protein>
    <submittedName>
        <fullName evidence="2">Uncharacterized protein</fullName>
    </submittedName>
</protein>
<dbReference type="EMBL" id="CAMXCT010002469">
    <property type="protein sequence ID" value="CAI3998360.1"/>
    <property type="molecule type" value="Genomic_DNA"/>
</dbReference>
<gene>
    <name evidence="2" type="ORF">C1SCF055_LOCUS24668</name>
</gene>
<sequence length="518" mass="57216">MGAPMCAEEIQSLLADEEHCVLELQNLGENLYEAMPRDLKEALEVPLGELQTKRLMRTDRLTIAQEDDLKNNGWVLKQLLEYEPFKYRAPGKQECYLILESLSAKSKNLCIRPSELTDLDTEIAALAFTMRKLWSGLRALWRNSPNTSSSDVVQALKNDMKRKPGSGPRQTEETQKEDSQEDSQADSTKPFANTSQRSLLLDHETESSEVQSLVSPTSLPKPSPPSPEEMKTPPRKADNIYARMYGNVSGGSSLTDDTLPLGSPWATPGIRGADPNMERDLMERLGQPTTLMGVAEEPDEEPAVSPVQPDLLTLKNENWECEEECSESSSPDDDPVLAENLLADNIEEESDFEDHRDLHGQLEPSVPPGYPEAAVAVEDSPPPAVPPVADGGDRKKKKRKSEGSGKSNGKKKAKPGSKEAEPVPDIPTIMETFEEEYRESLQALPAELFPQGIKHGKHSYTLHLDGGARMEVLLRHKAFKPKAMKGGAAINSKAIAWKDDMKAAWEEAARAMGLSLWV</sequence>
<name>A0A9P1G5A9_9DINO</name>
<feature type="compositionally biased region" description="Basic and acidic residues" evidence="1">
    <location>
        <begin position="228"/>
        <end position="238"/>
    </location>
</feature>
<dbReference type="AlphaFoldDB" id="A0A9P1G5A9"/>
<dbReference type="Proteomes" id="UP001152797">
    <property type="component" value="Unassembled WGS sequence"/>
</dbReference>
<keyword evidence="4" id="KW-1185">Reference proteome</keyword>
<evidence type="ECO:0000256" key="1">
    <source>
        <dbReference type="SAM" id="MobiDB-lite"/>
    </source>
</evidence>
<evidence type="ECO:0000313" key="4">
    <source>
        <dbReference type="Proteomes" id="UP001152797"/>
    </source>
</evidence>